<gene>
    <name evidence="1" type="ORF">BRYFOR_09326</name>
</gene>
<name>C6LKX9_9FIRM</name>
<organism evidence="1 2">
    <name type="scientific">Marvinbryantia formatexigens DSM 14469</name>
    <dbReference type="NCBI Taxonomy" id="478749"/>
    <lineage>
        <taxon>Bacteria</taxon>
        <taxon>Bacillati</taxon>
        <taxon>Bacillota</taxon>
        <taxon>Clostridia</taxon>
        <taxon>Lachnospirales</taxon>
        <taxon>Lachnospiraceae</taxon>
        <taxon>Marvinbryantia</taxon>
    </lineage>
</organism>
<dbReference type="AlphaFoldDB" id="C6LKX9"/>
<dbReference type="Proteomes" id="UP000005561">
    <property type="component" value="Unassembled WGS sequence"/>
</dbReference>
<evidence type="ECO:0000313" key="1">
    <source>
        <dbReference type="EMBL" id="EET58727.1"/>
    </source>
</evidence>
<dbReference type="EMBL" id="ACCL02000026">
    <property type="protein sequence ID" value="EET58727.1"/>
    <property type="molecule type" value="Genomic_DNA"/>
</dbReference>
<keyword evidence="2" id="KW-1185">Reference proteome</keyword>
<dbReference type="RefSeq" id="WP_006864078.1">
    <property type="nucleotide sequence ID" value="NZ_ACCL02000026.1"/>
</dbReference>
<reference evidence="1" key="1">
    <citation type="submission" date="2009-07" db="EMBL/GenBank/DDBJ databases">
        <authorList>
            <person name="Weinstock G."/>
            <person name="Sodergren E."/>
            <person name="Clifton S."/>
            <person name="Fulton L."/>
            <person name="Fulton B."/>
            <person name="Courtney L."/>
            <person name="Fronick C."/>
            <person name="Harrison M."/>
            <person name="Strong C."/>
            <person name="Farmer C."/>
            <person name="Delahaunty K."/>
            <person name="Markovic C."/>
            <person name="Hall O."/>
            <person name="Minx P."/>
            <person name="Tomlinson C."/>
            <person name="Mitreva M."/>
            <person name="Nelson J."/>
            <person name="Hou S."/>
            <person name="Wollam A."/>
            <person name="Pepin K.H."/>
            <person name="Johnson M."/>
            <person name="Bhonagiri V."/>
            <person name="Nash W.E."/>
            <person name="Warren W."/>
            <person name="Chinwalla A."/>
            <person name="Mardis E.R."/>
            <person name="Wilson R.K."/>
        </authorList>
    </citation>
    <scope>NUCLEOTIDE SEQUENCE [LARGE SCALE GENOMIC DNA]</scope>
    <source>
        <strain evidence="1">DSM 14469</strain>
    </source>
</reference>
<comment type="caution">
    <text evidence="1">The sequence shown here is derived from an EMBL/GenBank/DDBJ whole genome shotgun (WGS) entry which is preliminary data.</text>
</comment>
<protein>
    <submittedName>
        <fullName evidence="1">Uncharacterized protein</fullName>
    </submittedName>
</protein>
<evidence type="ECO:0000313" key="2">
    <source>
        <dbReference type="Proteomes" id="UP000005561"/>
    </source>
</evidence>
<sequence>MTGKTADQEFEGIYYVYGLHLPAQIVVTKELDHKKHRSLRVLSEDVLEEDARAFIEDARKLTAQGDLRYCNIYRDFYHLFGYVEPLQPDNMGNAPHMVRNSRIH</sequence>
<accession>C6LKX9</accession>
<proteinExistence type="predicted"/>